<name>A0A7U7J3A2_9GAMM</name>
<evidence type="ECO:0000259" key="2">
    <source>
        <dbReference type="Pfam" id="PF18912"/>
    </source>
</evidence>
<organism evidence="3 4">
    <name type="scientific">Candidatus Contendobacter odensis Run_B_J11</name>
    <dbReference type="NCBI Taxonomy" id="1400861"/>
    <lineage>
        <taxon>Bacteria</taxon>
        <taxon>Pseudomonadati</taxon>
        <taxon>Pseudomonadota</taxon>
        <taxon>Gammaproteobacteria</taxon>
        <taxon>Candidatus Competibacteraceae</taxon>
        <taxon>Candidatus Contendibacter</taxon>
    </lineage>
</organism>
<dbReference type="InterPro" id="IPR000836">
    <property type="entry name" value="PRTase_dom"/>
</dbReference>
<dbReference type="InterPro" id="IPR051910">
    <property type="entry name" value="ComF/GntX_DNA_util-trans"/>
</dbReference>
<dbReference type="RefSeq" id="WP_051497635.1">
    <property type="nucleotide sequence ID" value="NZ_CBTK010000113.1"/>
</dbReference>
<comment type="similarity">
    <text evidence="1">Belongs to the ComF/GntX family.</text>
</comment>
<dbReference type="InterPro" id="IPR029057">
    <property type="entry name" value="PRTase-like"/>
</dbReference>
<gene>
    <name evidence="3" type="ORF">BN874_200099</name>
</gene>
<evidence type="ECO:0000256" key="1">
    <source>
        <dbReference type="ARBA" id="ARBA00008007"/>
    </source>
</evidence>
<comment type="caution">
    <text evidence="3">The sequence shown here is derived from an EMBL/GenBank/DDBJ whole genome shotgun (WGS) entry which is preliminary data.</text>
</comment>
<dbReference type="PANTHER" id="PTHR47505">
    <property type="entry name" value="DNA UTILIZATION PROTEIN YHGH"/>
    <property type="match status" value="1"/>
</dbReference>
<dbReference type="Gene3D" id="3.40.50.2020">
    <property type="match status" value="1"/>
</dbReference>
<feature type="domain" description="Double zinc ribbon" evidence="2">
    <location>
        <begin position="29"/>
        <end position="81"/>
    </location>
</feature>
<keyword evidence="4" id="KW-1185">Reference proteome</keyword>
<proteinExistence type="inferred from homology"/>
<dbReference type="Pfam" id="PF18912">
    <property type="entry name" value="DZR_2"/>
    <property type="match status" value="1"/>
</dbReference>
<sequence>MRPCSKQPAHYPSAAPSVATTWWNPLQRGLLPSTCLLCGADGTGERDLCAGCAADLPRNSAACPRCAAPLPVSVTGLCDSCHASPPNFDRAFVPFRYQPPLDALIKHLKFGGRLAHARLLGDLFAAALAERAGSLPDCIVPVPLHPQRLRERGFNQALELARTTARRFQIPLRATGLRRVRYTLPQTQLDARRRQTNPLGAFALGDPLAGSRVALMDDVITTASTITECARVLRTGGATEIELWAIGRAVVHP</sequence>
<dbReference type="PANTHER" id="PTHR47505:SF1">
    <property type="entry name" value="DNA UTILIZATION PROTEIN YHGH"/>
    <property type="match status" value="1"/>
</dbReference>
<evidence type="ECO:0000313" key="3">
    <source>
        <dbReference type="EMBL" id="CDH45029.1"/>
    </source>
</evidence>
<dbReference type="AlphaFoldDB" id="A0A7U7J3A2"/>
<dbReference type="InterPro" id="IPR044005">
    <property type="entry name" value="DZR_2"/>
</dbReference>
<dbReference type="Proteomes" id="UP000019184">
    <property type="component" value="Unassembled WGS sequence"/>
</dbReference>
<accession>A0A7U7J3A2</accession>
<protein>
    <submittedName>
        <fullName evidence="3">Competence protein F</fullName>
    </submittedName>
</protein>
<evidence type="ECO:0000313" key="4">
    <source>
        <dbReference type="Proteomes" id="UP000019184"/>
    </source>
</evidence>
<dbReference type="EMBL" id="CBTK010000113">
    <property type="protein sequence ID" value="CDH45029.1"/>
    <property type="molecule type" value="Genomic_DNA"/>
</dbReference>
<reference evidence="3 4" key="1">
    <citation type="journal article" date="2014" name="ISME J.">
        <title>Candidatus Competibacter-lineage genomes retrieved from metagenomes reveal functional metabolic diversity.</title>
        <authorList>
            <person name="McIlroy S.J."/>
            <person name="Albertsen M."/>
            <person name="Andresen E.K."/>
            <person name="Saunders A.M."/>
            <person name="Kristiansen R."/>
            <person name="Stokholm-Bjerregaard M."/>
            <person name="Nielsen K.L."/>
            <person name="Nielsen P.H."/>
        </authorList>
    </citation>
    <scope>NUCLEOTIDE SEQUENCE [LARGE SCALE GENOMIC DNA]</scope>
    <source>
        <strain evidence="3 4">Run_B_J11</strain>
    </source>
</reference>
<dbReference type="SUPFAM" id="SSF53271">
    <property type="entry name" value="PRTase-like"/>
    <property type="match status" value="1"/>
</dbReference>
<dbReference type="CDD" id="cd06223">
    <property type="entry name" value="PRTases_typeI"/>
    <property type="match status" value="1"/>
</dbReference>